<evidence type="ECO:0000313" key="2">
    <source>
        <dbReference type="Proteomes" id="UP000053789"/>
    </source>
</evidence>
<evidence type="ECO:0000313" key="1">
    <source>
        <dbReference type="EMBL" id="KIW95763.1"/>
    </source>
</evidence>
<protein>
    <submittedName>
        <fullName evidence="1">Uncharacterized protein</fullName>
    </submittedName>
</protein>
<dbReference type="AlphaFoldDB" id="A0A0D2HQN9"/>
<dbReference type="VEuPathDB" id="FungiDB:Z519_02827"/>
<dbReference type="GeneID" id="27695755"/>
<organism evidence="1 2">
    <name type="scientific">Cladophialophora bantiana (strain ATCC 10958 / CBS 173.52 / CDC B-1940 / NIH 8579)</name>
    <name type="common">Xylohypha bantiana</name>
    <dbReference type="NCBI Taxonomy" id="1442370"/>
    <lineage>
        <taxon>Eukaryota</taxon>
        <taxon>Fungi</taxon>
        <taxon>Dikarya</taxon>
        <taxon>Ascomycota</taxon>
        <taxon>Pezizomycotina</taxon>
        <taxon>Eurotiomycetes</taxon>
        <taxon>Chaetothyriomycetidae</taxon>
        <taxon>Chaetothyriales</taxon>
        <taxon>Herpotrichiellaceae</taxon>
        <taxon>Cladophialophora</taxon>
    </lineage>
</organism>
<dbReference type="HOGENOM" id="CLU_1916843_0_0_1"/>
<keyword evidence="2" id="KW-1185">Reference proteome</keyword>
<sequence>MFPGSSTLRVTCGFATVTLISTYQQERGQVTRALISFDFEHTAAFADGDSKALAENLAAHKGIISGAGLKHYAANVLNVPEENHRGSLWTGEHLALARFTRYIDINPVPSHSIFQYIVSPESTGLCQTSTYL</sequence>
<dbReference type="EMBL" id="KN846983">
    <property type="protein sequence ID" value="KIW95763.1"/>
    <property type="molecule type" value="Genomic_DNA"/>
</dbReference>
<dbReference type="Proteomes" id="UP000053789">
    <property type="component" value="Unassembled WGS sequence"/>
</dbReference>
<accession>A0A0D2HQN9</accession>
<reference evidence="1" key="1">
    <citation type="submission" date="2015-01" db="EMBL/GenBank/DDBJ databases">
        <title>The Genome Sequence of Cladophialophora bantiana CBS 173.52.</title>
        <authorList>
            <consortium name="The Broad Institute Genomics Platform"/>
            <person name="Cuomo C."/>
            <person name="de Hoog S."/>
            <person name="Gorbushina A."/>
            <person name="Stielow B."/>
            <person name="Teixiera M."/>
            <person name="Abouelleil A."/>
            <person name="Chapman S.B."/>
            <person name="Priest M."/>
            <person name="Young S.K."/>
            <person name="Wortman J."/>
            <person name="Nusbaum C."/>
            <person name="Birren B."/>
        </authorList>
    </citation>
    <scope>NUCLEOTIDE SEQUENCE [LARGE SCALE GENOMIC DNA]</scope>
    <source>
        <strain evidence="1">CBS 173.52</strain>
    </source>
</reference>
<gene>
    <name evidence="1" type="ORF">Z519_02827</name>
</gene>
<proteinExistence type="predicted"/>
<dbReference type="RefSeq" id="XP_016622432.1">
    <property type="nucleotide sequence ID" value="XM_016760582.1"/>
</dbReference>
<name>A0A0D2HQN9_CLAB1</name>